<dbReference type="InterPro" id="IPR010985">
    <property type="entry name" value="Ribbon_hlx_hlx"/>
</dbReference>
<dbReference type="GO" id="GO:0006355">
    <property type="term" value="P:regulation of DNA-templated transcription"/>
    <property type="evidence" value="ECO:0007669"/>
    <property type="project" value="InterPro"/>
</dbReference>
<accession>A0A410G6C4</accession>
<feature type="domain" description="Predicted DNA-binding protein ribbon-helix-helix" evidence="1">
    <location>
        <begin position="4"/>
        <end position="40"/>
    </location>
</feature>
<dbReference type="Proteomes" id="UP000285517">
    <property type="component" value="Chromosome"/>
</dbReference>
<name>A0A410G6C4_9FLAO</name>
<dbReference type="OrthoDB" id="826419at2"/>
<keyword evidence="3" id="KW-1185">Reference proteome</keyword>
<sequence>MATFTSSLPDELLEQLAQEAKNLKIPKNKLLQKALEYYLERLEKAQYAKSFERISNDPEMQAIAEEGIEDWFKMLDEYDKE</sequence>
<dbReference type="Pfam" id="PF12651">
    <property type="entry name" value="RHH_3"/>
    <property type="match status" value="1"/>
</dbReference>
<proteinExistence type="predicted"/>
<evidence type="ECO:0000259" key="1">
    <source>
        <dbReference type="Pfam" id="PF12651"/>
    </source>
</evidence>
<dbReference type="KEGG" id="aev:EI546_14160"/>
<dbReference type="SUPFAM" id="SSF47598">
    <property type="entry name" value="Ribbon-helix-helix"/>
    <property type="match status" value="1"/>
</dbReference>
<gene>
    <name evidence="2" type="ORF">EI546_14160</name>
</gene>
<dbReference type="InterPro" id="IPR013321">
    <property type="entry name" value="Arc_rbn_hlx_hlx"/>
</dbReference>
<protein>
    <submittedName>
        <fullName evidence="2">Ribbon-helix-helix domain-containing protein</fullName>
    </submittedName>
</protein>
<organism evidence="2 3">
    <name type="scientific">Aequorivita ciconiae</name>
    <dbReference type="NCBI Taxonomy" id="2494375"/>
    <lineage>
        <taxon>Bacteria</taxon>
        <taxon>Pseudomonadati</taxon>
        <taxon>Bacteroidota</taxon>
        <taxon>Flavobacteriia</taxon>
        <taxon>Flavobacteriales</taxon>
        <taxon>Flavobacteriaceae</taxon>
        <taxon>Aequorivita</taxon>
    </lineage>
</organism>
<dbReference type="InterPro" id="IPR038733">
    <property type="entry name" value="Predicted_DNA_bind_prot_RHH"/>
</dbReference>
<evidence type="ECO:0000313" key="3">
    <source>
        <dbReference type="Proteomes" id="UP000285517"/>
    </source>
</evidence>
<dbReference type="EMBL" id="CP034951">
    <property type="protein sequence ID" value="QAA82790.1"/>
    <property type="molecule type" value="Genomic_DNA"/>
</dbReference>
<evidence type="ECO:0000313" key="2">
    <source>
        <dbReference type="EMBL" id="QAA82790.1"/>
    </source>
</evidence>
<dbReference type="AlphaFoldDB" id="A0A410G6C4"/>
<dbReference type="Gene3D" id="1.10.1220.10">
    <property type="entry name" value="Met repressor-like"/>
    <property type="match status" value="1"/>
</dbReference>
<reference evidence="2 3" key="1">
    <citation type="submission" date="2019-01" db="EMBL/GenBank/DDBJ databases">
        <title>Complete genome sequencing of Aequorivita sp. H23M31.</title>
        <authorList>
            <person name="Bae J.-W."/>
        </authorList>
    </citation>
    <scope>NUCLEOTIDE SEQUENCE [LARGE SCALE GENOMIC DNA]</scope>
    <source>
        <strain evidence="2 3">H23M31</strain>
    </source>
</reference>
<dbReference type="RefSeq" id="WP_128251154.1">
    <property type="nucleotide sequence ID" value="NZ_CP034951.1"/>
</dbReference>